<feature type="domain" description="DUF7583" evidence="2">
    <location>
        <begin position="448"/>
        <end position="541"/>
    </location>
</feature>
<dbReference type="WBParaSite" id="SPAL_0000543400.1">
    <property type="protein sequence ID" value="SPAL_0000543400.1"/>
    <property type="gene ID" value="SPAL_0000543400"/>
</dbReference>
<feature type="domain" description="DUF7583" evidence="2">
    <location>
        <begin position="636"/>
        <end position="689"/>
    </location>
</feature>
<evidence type="ECO:0000259" key="3">
    <source>
        <dbReference type="Pfam" id="PF24488"/>
    </source>
</evidence>
<dbReference type="AlphaFoldDB" id="A0A0N5BHJ5"/>
<keyword evidence="4" id="KW-1185">Reference proteome</keyword>
<feature type="signal peptide" evidence="1">
    <location>
        <begin position="1"/>
        <end position="20"/>
    </location>
</feature>
<feature type="domain" description="DUF7583" evidence="2">
    <location>
        <begin position="806"/>
        <end position="903"/>
    </location>
</feature>
<evidence type="ECO:0000313" key="5">
    <source>
        <dbReference type="WBParaSite" id="SPAL_0000543400.1"/>
    </source>
</evidence>
<dbReference type="Pfam" id="PF24488">
    <property type="entry name" value="DUF7584"/>
    <property type="match status" value="1"/>
</dbReference>
<feature type="domain" description="DUF7583" evidence="2">
    <location>
        <begin position="549"/>
        <end position="635"/>
    </location>
</feature>
<dbReference type="Pfam" id="PF24486">
    <property type="entry name" value="DUF7583"/>
    <property type="match status" value="5"/>
</dbReference>
<dbReference type="InterPro" id="IPR056005">
    <property type="entry name" value="DUF7583"/>
</dbReference>
<name>A0A0N5BHJ5_STREA</name>
<dbReference type="InterPro" id="IPR056006">
    <property type="entry name" value="DUF7584"/>
</dbReference>
<evidence type="ECO:0000256" key="1">
    <source>
        <dbReference type="SAM" id="SignalP"/>
    </source>
</evidence>
<proteinExistence type="predicted"/>
<feature type="domain" description="DUF7584" evidence="3">
    <location>
        <begin position="234"/>
        <end position="334"/>
    </location>
</feature>
<keyword evidence="1" id="KW-0732">Signal</keyword>
<sequence>MLKLLWILAVYSIYICSCHGSDDYKKQFKYFYNDYNCSNYKFHESFPRKHNVKSNTEIIAIKCPTEHIEKEKCSNLKGYTYIIIYFKSSSDVKESLIFGSKEGRRYDWRIYDIKKNEKKKIINCIDVMRGDPRNSLTVKWEHSISRNSGSEIDIKRKEDFNIMSHTYQDSILRMNVKEKTFVFGAGLSYREFNSEHSRIYKGDVLFTFNANEINSEDVEFQEPIGITQVYHPPPFIDIQNDLTIKVNAKNKEWCLVEPHKFPFTLKIKLAFNGTTSQPNFFDYENITVSYLKYSKDNKLREIKKDILKPNSPNTRNILLNESAIIKLNYFCDNCIEGGIDIVQNMIIGKKFDFENKVLPSVEYLYDKLNFEANCSMNLNIFTQLKAVSFDDELIEVQALHGANDEAKGNFSLSNGVVKFKNTNPNGIIKCTYIYPAGEFHTSQTYKSFKDEEMPSITYVYDKLFFKPNCSMSQGKSVTLKTVLFNNEKIEAAKLQGTGGNQKGNFKKDNKFVVFTGTNPNGALSCTYQLPYGEISKYQKYKSFKDQNIPPFTYPRGGLRLTPNCPMDQGDSVNLKTVSFDEERVEVSDLNSRSDKRKGNFKSDGKFVNFLGTNPKGKLSCVFKLSYGEVSTNQSYGYFSNINHPIIRYASDQLVIRPNCSMEPEKNVNLETILFNDESVEADYLQNTDNNPKGKCTCVYKLQFGEIKTFQEYQSIEDTTLPDVKYAYDQLNFNPNCSREENTYTQLKTIKLNDKTIEVEGLNDAELIQMGNLKPTKNLLLYTVQNPEGKFSCIYKVPIGEIEKSQNYKPISNETLPVVEYSYNDLGYNANCSRYLNSFTHLRGIQFKDDKTTVVSLQRSRVGALGRLKLEKDFVINTEKNPNGTLRCLYDVPIGEVLVIKEFRTFKTGDEENSSKKMGYVASIIFGYMIVISMMI</sequence>
<protein>
    <submittedName>
        <fullName evidence="5">EGF-like domain-containing protein</fullName>
    </submittedName>
</protein>
<organism evidence="4 5">
    <name type="scientific">Strongyloides papillosus</name>
    <name type="common">Intestinal threadworm</name>
    <dbReference type="NCBI Taxonomy" id="174720"/>
    <lineage>
        <taxon>Eukaryota</taxon>
        <taxon>Metazoa</taxon>
        <taxon>Ecdysozoa</taxon>
        <taxon>Nematoda</taxon>
        <taxon>Chromadorea</taxon>
        <taxon>Rhabditida</taxon>
        <taxon>Tylenchina</taxon>
        <taxon>Panagrolaimomorpha</taxon>
        <taxon>Strongyloidoidea</taxon>
        <taxon>Strongyloididae</taxon>
        <taxon>Strongyloides</taxon>
    </lineage>
</organism>
<evidence type="ECO:0000313" key="4">
    <source>
        <dbReference type="Proteomes" id="UP000046392"/>
    </source>
</evidence>
<dbReference type="Proteomes" id="UP000046392">
    <property type="component" value="Unplaced"/>
</dbReference>
<feature type="chain" id="PRO_5005894618" evidence="1">
    <location>
        <begin position="21"/>
        <end position="935"/>
    </location>
</feature>
<accession>A0A0N5BHJ5</accession>
<feature type="domain" description="DUF7583" evidence="2">
    <location>
        <begin position="352"/>
        <end position="446"/>
    </location>
</feature>
<reference evidence="5" key="1">
    <citation type="submission" date="2017-02" db="UniProtKB">
        <authorList>
            <consortium name="WormBaseParasite"/>
        </authorList>
    </citation>
    <scope>IDENTIFICATION</scope>
</reference>
<evidence type="ECO:0000259" key="2">
    <source>
        <dbReference type="Pfam" id="PF24486"/>
    </source>
</evidence>